<feature type="compositionally biased region" description="Pro residues" evidence="1">
    <location>
        <begin position="682"/>
        <end position="692"/>
    </location>
</feature>
<accession>A0AAD4CEY8</accession>
<feature type="region of interest" description="Disordered" evidence="1">
    <location>
        <begin position="462"/>
        <end position="524"/>
    </location>
</feature>
<feature type="compositionally biased region" description="Basic and acidic residues" evidence="1">
    <location>
        <begin position="168"/>
        <end position="180"/>
    </location>
</feature>
<feature type="compositionally biased region" description="Basic and acidic residues" evidence="1">
    <location>
        <begin position="237"/>
        <end position="248"/>
    </location>
</feature>
<reference evidence="2" key="2">
    <citation type="submission" date="2020-02" db="EMBL/GenBank/DDBJ databases">
        <authorList>
            <person name="Gilchrist C.L.M."/>
            <person name="Chooi Y.-H."/>
        </authorList>
    </citation>
    <scope>NUCLEOTIDE SEQUENCE</scope>
    <source>
        <strain evidence="2">MST-FP2251</strain>
    </source>
</reference>
<evidence type="ECO:0000313" key="2">
    <source>
        <dbReference type="EMBL" id="KAF9885195.1"/>
    </source>
</evidence>
<name>A0AAD4CEY8_ASPNN</name>
<comment type="caution">
    <text evidence="2">The sequence shown here is derived from an EMBL/GenBank/DDBJ whole genome shotgun (WGS) entry which is preliminary data.</text>
</comment>
<gene>
    <name evidence="2" type="ORF">FE257_000646</name>
</gene>
<dbReference type="EMBL" id="VCAU01000101">
    <property type="protein sequence ID" value="KAF9885195.1"/>
    <property type="molecule type" value="Genomic_DNA"/>
</dbReference>
<protein>
    <submittedName>
        <fullName evidence="2">Uncharacterized protein</fullName>
    </submittedName>
</protein>
<keyword evidence="3" id="KW-1185">Reference proteome</keyword>
<feature type="compositionally biased region" description="Low complexity" evidence="1">
    <location>
        <begin position="225"/>
        <end position="236"/>
    </location>
</feature>
<feature type="region of interest" description="Disordered" evidence="1">
    <location>
        <begin position="608"/>
        <end position="645"/>
    </location>
</feature>
<feature type="compositionally biased region" description="Polar residues" evidence="1">
    <location>
        <begin position="474"/>
        <end position="486"/>
    </location>
</feature>
<feature type="region of interest" description="Disordered" evidence="1">
    <location>
        <begin position="45"/>
        <end position="98"/>
    </location>
</feature>
<feature type="compositionally biased region" description="Polar residues" evidence="1">
    <location>
        <begin position="628"/>
        <end position="645"/>
    </location>
</feature>
<feature type="region of interest" description="Disordered" evidence="1">
    <location>
        <begin position="150"/>
        <end position="291"/>
    </location>
</feature>
<reference evidence="2" key="1">
    <citation type="journal article" date="2019" name="Beilstein J. Org. Chem.">
        <title>Nanangenines: drimane sesquiterpenoids as the dominant metabolite cohort of a novel Australian fungus, Aspergillus nanangensis.</title>
        <authorList>
            <person name="Lacey H.J."/>
            <person name="Gilchrist C.L.M."/>
            <person name="Crombie A."/>
            <person name="Kalaitzis J.A."/>
            <person name="Vuong D."/>
            <person name="Rutledge P.J."/>
            <person name="Turner P."/>
            <person name="Pitt J.I."/>
            <person name="Lacey E."/>
            <person name="Chooi Y.H."/>
            <person name="Piggott A.M."/>
        </authorList>
    </citation>
    <scope>NUCLEOTIDE SEQUENCE</scope>
    <source>
        <strain evidence="2">MST-FP2251</strain>
    </source>
</reference>
<sequence>MPQSQSLNIPLRTSSVNAVGHGMIGTTNIRQDPTCEKASKAQRILGTTNLPLPQDHQEQDKKKTRRPSFLRAPELRSQKSAGFMPFPSVPPEATLPQPQLRVRASSPLLGQEYRSQDVSQPPVPALPKKIHHSGSSSALFSYFNPRDSTIEPVAESRDPTKSSALSEKTAEIQNRTEPRLSMRQPKGPMKESKRKMRPPRIDLSMLFPKPRSNAAPLLSPHRMVDSPSPVSVVSEHSVAKEKKADSHVSGKRLTKNPPSPRASTRHPSERKTAAAEPYETSTPDWADPSLVRTVRTSEMDLALDNYSDIQKETQFAERSRPGRLNSRPRSRGRTQDSDSRSTDTSLRKVPSNNSVGGWSKETYLSPKTCAQPPHNRPSNPPNTRRADLQPPRSKGAMSRKSSKSTLKNIDLNVSSVLCLSSSEDEDDEDGLKDKSERNKRDSVGTLGDLEAEICTASAAQATKGTLRRVERPASTATRGSQVNGSRQPRPRNPGSSTTTLSRSRRSSGVPAISEPEFLHGDPMFSQLRSPTTLSQKELNRRSRIMTVTKQEESLLEAMRQRRGKITPSIFHHNGTGEADRRSVVSGPSRDSFYCSDTSFLRLSPGLPPNPARPEQGANHITKDGPTFKGTTSDTEQRTMYSSTSPRASLVYSESLPSPATSGASPMTPTLPIHRFSSIYAQKPPPNYPPPAIPEVSRRHSRRRTDSSEAIVLGEVEAPTERSELPIWALGWSENTNLTTVH</sequence>
<feature type="region of interest" description="Disordered" evidence="1">
    <location>
        <begin position="680"/>
        <end position="706"/>
    </location>
</feature>
<organism evidence="2 3">
    <name type="scientific">Aspergillus nanangensis</name>
    <dbReference type="NCBI Taxonomy" id="2582783"/>
    <lineage>
        <taxon>Eukaryota</taxon>
        <taxon>Fungi</taxon>
        <taxon>Dikarya</taxon>
        <taxon>Ascomycota</taxon>
        <taxon>Pezizomycotina</taxon>
        <taxon>Eurotiomycetes</taxon>
        <taxon>Eurotiomycetidae</taxon>
        <taxon>Eurotiales</taxon>
        <taxon>Aspergillaceae</taxon>
        <taxon>Aspergillus</taxon>
        <taxon>Aspergillus subgen. Circumdati</taxon>
    </lineage>
</organism>
<dbReference type="AlphaFoldDB" id="A0AAD4CEY8"/>
<dbReference type="Proteomes" id="UP001194746">
    <property type="component" value="Unassembled WGS sequence"/>
</dbReference>
<feature type="compositionally biased region" description="Basic and acidic residues" evidence="1">
    <location>
        <begin position="431"/>
        <end position="442"/>
    </location>
</feature>
<feature type="region of interest" description="Disordered" evidence="1">
    <location>
        <begin position="420"/>
        <end position="443"/>
    </location>
</feature>
<feature type="region of interest" description="Disordered" evidence="1">
    <location>
        <begin position="312"/>
        <end position="407"/>
    </location>
</feature>
<evidence type="ECO:0000313" key="3">
    <source>
        <dbReference type="Proteomes" id="UP001194746"/>
    </source>
</evidence>
<proteinExistence type="predicted"/>
<evidence type="ECO:0000256" key="1">
    <source>
        <dbReference type="SAM" id="MobiDB-lite"/>
    </source>
</evidence>